<dbReference type="InterPro" id="IPR056020">
    <property type="entry name" value="DUF7599"/>
</dbReference>
<feature type="compositionally biased region" description="Polar residues" evidence="6">
    <location>
        <begin position="201"/>
        <end position="210"/>
    </location>
</feature>
<dbReference type="PANTHER" id="PTHR15180">
    <property type="entry name" value="GENERAL TRANSCRIPTION FACTOR 3C POLYPEPTIDE 1"/>
    <property type="match status" value="1"/>
</dbReference>
<dbReference type="Pfam" id="PF04182">
    <property type="entry name" value="B-block_TFIIIC"/>
    <property type="match status" value="1"/>
</dbReference>
<feature type="domain" description="GTF3C1 extended winged-helix" evidence="9">
    <location>
        <begin position="467"/>
        <end position="560"/>
    </location>
</feature>
<evidence type="ECO:0000256" key="6">
    <source>
        <dbReference type="SAM" id="MobiDB-lite"/>
    </source>
</evidence>
<dbReference type="PANTHER" id="PTHR15180:SF1">
    <property type="entry name" value="GENERAL TRANSCRIPTION FACTOR 3C POLYPEPTIDE 1"/>
    <property type="match status" value="1"/>
</dbReference>
<dbReference type="OrthoDB" id="68020at2759"/>
<evidence type="ECO:0000256" key="1">
    <source>
        <dbReference type="ARBA" id="ARBA00004123"/>
    </source>
</evidence>
<dbReference type="InterPro" id="IPR007309">
    <property type="entry name" value="TFIIIC_Bblock-bd"/>
</dbReference>
<accession>A0A168NQX3</accession>
<feature type="domain" description="B-block binding subunit of TFIIIC" evidence="7">
    <location>
        <begin position="115"/>
        <end position="183"/>
    </location>
</feature>
<comment type="subcellular location">
    <subcellularLocation>
        <location evidence="1">Nucleus</location>
    </subcellularLocation>
</comment>
<keyword evidence="12" id="KW-1185">Reference proteome</keyword>
<feature type="compositionally biased region" description="Polar residues" evidence="6">
    <location>
        <begin position="899"/>
        <end position="912"/>
    </location>
</feature>
<evidence type="ECO:0000259" key="10">
    <source>
        <dbReference type="Pfam" id="PF24538"/>
    </source>
</evidence>
<gene>
    <name evidence="11" type="primary">ABSGL_06754.1 scaffold 8661</name>
</gene>
<proteinExistence type="predicted"/>
<evidence type="ECO:0000256" key="2">
    <source>
        <dbReference type="ARBA" id="ARBA00022553"/>
    </source>
</evidence>
<feature type="region of interest" description="Disordered" evidence="6">
    <location>
        <begin position="412"/>
        <end position="457"/>
    </location>
</feature>
<dbReference type="Pfam" id="PF24101">
    <property type="entry name" value="WHD_GTF3C1"/>
    <property type="match status" value="1"/>
</dbReference>
<dbReference type="GO" id="GO:0000127">
    <property type="term" value="C:transcription factor TFIIIC complex"/>
    <property type="evidence" value="ECO:0007669"/>
    <property type="project" value="InterPro"/>
</dbReference>
<dbReference type="STRING" id="4829.A0A168NQX3"/>
<dbReference type="GO" id="GO:0042791">
    <property type="term" value="P:5S class rRNA transcription by RNA polymerase III"/>
    <property type="evidence" value="ECO:0007669"/>
    <property type="project" value="TreeGrafter"/>
</dbReference>
<dbReference type="InParanoid" id="A0A168NQX3"/>
<protein>
    <submittedName>
        <fullName evidence="11">Uncharacterized protein</fullName>
    </submittedName>
</protein>
<evidence type="ECO:0000313" key="12">
    <source>
        <dbReference type="Proteomes" id="UP000078561"/>
    </source>
</evidence>
<evidence type="ECO:0000259" key="9">
    <source>
        <dbReference type="Pfam" id="PF24101"/>
    </source>
</evidence>
<evidence type="ECO:0000256" key="5">
    <source>
        <dbReference type="ARBA" id="ARBA00023242"/>
    </source>
</evidence>
<reference evidence="11" key="1">
    <citation type="submission" date="2016-04" db="EMBL/GenBank/DDBJ databases">
        <authorList>
            <person name="Evans L.H."/>
            <person name="Alamgir A."/>
            <person name="Owens N."/>
            <person name="Weber N.D."/>
            <person name="Virtaneva K."/>
            <person name="Barbian K."/>
            <person name="Babar A."/>
            <person name="Rosenke K."/>
        </authorList>
    </citation>
    <scope>NUCLEOTIDE SEQUENCE [LARGE SCALE GENOMIC DNA]</scope>
    <source>
        <strain evidence="11">CBS 101.48</strain>
    </source>
</reference>
<dbReference type="Pfam" id="PF24538">
    <property type="entry name" value="DUF7599"/>
    <property type="match status" value="1"/>
</dbReference>
<dbReference type="OMA" id="NRDTAIC"/>
<feature type="domain" description="Transcription factor tau subunit sfc3/Tfc3 C-terminal" evidence="8">
    <location>
        <begin position="990"/>
        <end position="1290"/>
    </location>
</feature>
<dbReference type="EMBL" id="LT553497">
    <property type="protein sequence ID" value="SAM01018.1"/>
    <property type="molecule type" value="Genomic_DNA"/>
</dbReference>
<feature type="domain" description="DUF7599" evidence="10">
    <location>
        <begin position="223"/>
        <end position="295"/>
    </location>
</feature>
<dbReference type="GO" id="GO:0003677">
    <property type="term" value="F:DNA binding"/>
    <property type="evidence" value="ECO:0007669"/>
    <property type="project" value="UniProtKB-KW"/>
</dbReference>
<organism evidence="11">
    <name type="scientific">Absidia glauca</name>
    <name type="common">Pin mould</name>
    <dbReference type="NCBI Taxonomy" id="4829"/>
    <lineage>
        <taxon>Eukaryota</taxon>
        <taxon>Fungi</taxon>
        <taxon>Fungi incertae sedis</taxon>
        <taxon>Mucoromycota</taxon>
        <taxon>Mucoromycotina</taxon>
        <taxon>Mucoromycetes</taxon>
        <taxon>Mucorales</taxon>
        <taxon>Cunninghamellaceae</taxon>
        <taxon>Absidia</taxon>
    </lineage>
</organism>
<feature type="region of interest" description="Disordered" evidence="6">
    <location>
        <begin position="893"/>
        <end position="919"/>
    </location>
</feature>
<keyword evidence="2" id="KW-0597">Phosphoprotein</keyword>
<feature type="compositionally biased region" description="Polar residues" evidence="6">
    <location>
        <begin position="447"/>
        <end position="457"/>
    </location>
</feature>
<evidence type="ECO:0000313" key="11">
    <source>
        <dbReference type="EMBL" id="SAM01018.1"/>
    </source>
</evidence>
<feature type="region of interest" description="Disordered" evidence="6">
    <location>
        <begin position="305"/>
        <end position="328"/>
    </location>
</feature>
<sequence length="1566" mass="175398">MSNSNGLAPWIKERVALSGSKGLSTDELWSLLTLHSSQRNAMDTVDDLWKQLVLEPDLILFKFDPSSNEPMAIDCSNLQSYSETILKHGESLYWTATPAQQTHYLFQDKQVTMPPLQRTILEKIGSAGPLGIAQCVIATDLALKPQTIFHHLKKLQSLEFITKTPSIYQGQYTNTCVHVQYSKSAHATSANTANSTTTANGSGVSNNQDLNPIGQDGSIRYDNTAEKMNQLLSKANDNMMALSDLIRLTGFTSHNQLKWARNFLAKQHADGYVEKLLATANGKNTMCVKLIKPISISAGKVSQTAPVHTDSTSTAQSSPEHSGLRQKSTSSITMEDIYAYVASTHEKGCTNKDLYQAFPNASKSTVVNMMKKERTCQDPKLVVIKDLQGRSHVWYYFSKDGFKKYQSINGMADESDPATVPAIPPSTKRRLSASLSSIESAPKRQTPGISSSDNVESANGPIRSINLTMARRKSALLDIINRDKVRDFNSQLFDEIQSIDGSDTKHKLARKTAQRLVDALEKEGLLRLIKVMPRDLFGGNQPRTLVLSPELDESHQLMNRHLESNSVLPSSGSANNGVLLKKVDTEVERYGCPSQQAGVISRHHYWRYIAKRHGWIDSKWLRSKELHIFMVKSFTHWQGVGDTLETGGQTSISLLALIHAMPLDIFKKVVGIHHHDPVLEAFVETNQEPNVALGDLPDDIKCHLIPNTYQMRRRVQALLSILETLELVRPSNPTPSTSTQRNTSSSYTLLPTGIIRNYSTANRPILVEKPFTTLNSVIDYWNELQYTCACVYGTETDGGPLRTKKDDDILSTITLSRTWISGDMITVDQKRHLDQHVDFSLGKVPDNNWSMYLQLSRTTGLLPYRIRSYYLNLGTSFAKRNRLEQQILNGQRLSEGAADNTNEPSLSTASTTGKRKRPMDDTIQVLLQASKEKKAVSQAPDHARRCGVGFSTPTFVGSRSLRRKYVKDLDEPTSRQQDRPAAAVKRTIQPFTPSEKSTFLYAVAVMRHRARQSKFYWGPITQVIPAKSIRQCASRLQSLAALSSPSLRTIDSLQQKWAKIYARGMERKEITDERPWDTRNYDLSGYLTYFLSQLLLDDRSPSPIEHTVALPANACLIHSMHTVSPVILPTFDAPQDPKRRLDISVPNTMGNASLGSNPHGSVSMSVAKAIQMIKMIMVHPEATFDSHLAYNLLSQCPVESVEEAYSYLKSSGMVVLSKHGDNRRVPGRKFRMSNSFLLALAGPVSRELYEHAFDFHRNLCNDQPVPDDLNGGVMASLLNLISQHKVTLANETNVQFMEHISSLSYPNPNRCQDKYIQRWTMKYSNLRIQTEMETSLIPSIPTATTRQLHQLTLMITPPEAERYLQCQGLRSNRYAKHVYTALDGFGIEGAVSLDLKLKIKSLGVTITDDELLKTLEDLMDHTPSLVVTVGYNDLRWVCVPHAQQWMMKTSTSTSSQPESYLRMNIWCNLDGETNPDMLHECCSSVLGHILTKPGIAQDELERLYLGALSKAECQQVLDLLVRYGIIYYRLVNQEPKSSLFSKPSLKTIGKEYNHVPLPYTIAVFSI</sequence>
<keyword evidence="5" id="KW-0539">Nucleus</keyword>
<evidence type="ECO:0000256" key="4">
    <source>
        <dbReference type="ARBA" id="ARBA00023163"/>
    </source>
</evidence>
<feature type="compositionally biased region" description="Low complexity" evidence="6">
    <location>
        <begin position="190"/>
        <end position="200"/>
    </location>
</feature>
<dbReference type="InterPro" id="IPR046488">
    <property type="entry name" value="Sfc3/Tfc3_C"/>
</dbReference>
<dbReference type="GO" id="GO:0006384">
    <property type="term" value="P:transcription initiation at RNA polymerase III promoter"/>
    <property type="evidence" value="ECO:0007669"/>
    <property type="project" value="InterPro"/>
</dbReference>
<dbReference type="Proteomes" id="UP000078561">
    <property type="component" value="Unassembled WGS sequence"/>
</dbReference>
<evidence type="ECO:0000256" key="3">
    <source>
        <dbReference type="ARBA" id="ARBA00023125"/>
    </source>
</evidence>
<dbReference type="GO" id="GO:0005634">
    <property type="term" value="C:nucleus"/>
    <property type="evidence" value="ECO:0007669"/>
    <property type="project" value="UniProtKB-SubCell"/>
</dbReference>
<evidence type="ECO:0000259" key="7">
    <source>
        <dbReference type="Pfam" id="PF04182"/>
    </source>
</evidence>
<keyword evidence="4" id="KW-0804">Transcription</keyword>
<name>A0A168NQX3_ABSGL</name>
<dbReference type="InterPro" id="IPR044210">
    <property type="entry name" value="Tfc3-like"/>
</dbReference>
<dbReference type="InterPro" id="IPR056467">
    <property type="entry name" value="eWH_GTF3C1"/>
</dbReference>
<evidence type="ECO:0000259" key="8">
    <source>
        <dbReference type="Pfam" id="PF20222"/>
    </source>
</evidence>
<keyword evidence="3" id="KW-0238">DNA-binding</keyword>
<feature type="region of interest" description="Disordered" evidence="6">
    <location>
        <begin position="190"/>
        <end position="214"/>
    </location>
</feature>
<dbReference type="Pfam" id="PF20222">
    <property type="entry name" value="DUF6581"/>
    <property type="match status" value="1"/>
</dbReference>